<evidence type="ECO:0000256" key="5">
    <source>
        <dbReference type="ARBA" id="ARBA00022840"/>
    </source>
</evidence>
<gene>
    <name evidence="12" type="primary">Dsor1</name>
    <name evidence="12" type="ORF">FJT64_013823</name>
</gene>
<dbReference type="InterPro" id="IPR000719">
    <property type="entry name" value="Prot_kinase_dom"/>
</dbReference>
<evidence type="ECO:0000313" key="12">
    <source>
        <dbReference type="EMBL" id="KAF0287776.1"/>
    </source>
</evidence>
<dbReference type="PROSITE" id="PS50011">
    <property type="entry name" value="PROTEIN_KINASE_DOM"/>
    <property type="match status" value="1"/>
</dbReference>
<dbReference type="GO" id="GO:0004713">
    <property type="term" value="F:protein tyrosine kinase activity"/>
    <property type="evidence" value="ECO:0007669"/>
    <property type="project" value="UniProtKB-KW"/>
</dbReference>
<evidence type="ECO:0000256" key="9">
    <source>
        <dbReference type="ARBA" id="ARBA00051693"/>
    </source>
</evidence>
<keyword evidence="1" id="KW-0723">Serine/threonine-protein kinase</keyword>
<dbReference type="GO" id="GO:0004708">
    <property type="term" value="F:MAP kinase kinase activity"/>
    <property type="evidence" value="ECO:0007669"/>
    <property type="project" value="UniProtKB-EC"/>
</dbReference>
<dbReference type="InterPro" id="IPR008271">
    <property type="entry name" value="Ser/Thr_kinase_AS"/>
</dbReference>
<keyword evidence="2" id="KW-0808">Transferase</keyword>
<keyword evidence="6" id="KW-0829">Tyrosine-protein kinase</keyword>
<sequence length="286" mass="32167">MKGERFVSNARSKIKKRGQLTVEELLEAERFIIKEDQKLERVTPQPVITQSPFDDMPFDDMDDEKRITRSQAEKEKSKSHISDELGEKIAVLKGLSYLRELHQIIHRDVKPSNILINSHGEIKLCDFGPERLQGIHYSVQSDIWSLGLSLVEMALGLYPIPPPDYASLAQKFGAQFTEIAPHRVASPITKSPKSAGVGNGRQLAIFDLLEHIVNEPPPRLPQGLFSDEFVAFVDSCLKKNPDERADLKSLIVHPWIVQAEQDNVDIAGWICKTMNLTPTSATLKPK</sequence>
<evidence type="ECO:0000256" key="1">
    <source>
        <dbReference type="ARBA" id="ARBA00022527"/>
    </source>
</evidence>
<dbReference type="Gene3D" id="1.10.510.10">
    <property type="entry name" value="Transferase(Phosphotransferase) domain 1"/>
    <property type="match status" value="2"/>
</dbReference>
<comment type="catalytic activity">
    <reaction evidence="8">
        <text>L-threonyl-[protein] + ATP = O-phospho-L-threonyl-[protein] + ADP + H(+)</text>
        <dbReference type="Rhea" id="RHEA:46608"/>
        <dbReference type="Rhea" id="RHEA-COMP:11060"/>
        <dbReference type="Rhea" id="RHEA-COMP:11605"/>
        <dbReference type="ChEBI" id="CHEBI:15378"/>
        <dbReference type="ChEBI" id="CHEBI:30013"/>
        <dbReference type="ChEBI" id="CHEBI:30616"/>
        <dbReference type="ChEBI" id="CHEBI:61977"/>
        <dbReference type="ChEBI" id="CHEBI:456216"/>
        <dbReference type="EC" id="2.7.12.2"/>
    </reaction>
</comment>
<keyword evidence="4 12" id="KW-0418">Kinase</keyword>
<comment type="catalytic activity">
    <reaction evidence="7">
        <text>L-seryl-[protein] + ATP = O-phospho-L-seryl-[protein] + ADP + H(+)</text>
        <dbReference type="Rhea" id="RHEA:17989"/>
        <dbReference type="Rhea" id="RHEA-COMP:9863"/>
        <dbReference type="Rhea" id="RHEA-COMP:11604"/>
        <dbReference type="ChEBI" id="CHEBI:15378"/>
        <dbReference type="ChEBI" id="CHEBI:29999"/>
        <dbReference type="ChEBI" id="CHEBI:30616"/>
        <dbReference type="ChEBI" id="CHEBI:83421"/>
        <dbReference type="ChEBI" id="CHEBI:456216"/>
        <dbReference type="EC" id="2.7.12.2"/>
    </reaction>
</comment>
<dbReference type="SMART" id="SM00220">
    <property type="entry name" value="S_TKc"/>
    <property type="match status" value="1"/>
</dbReference>
<dbReference type="OrthoDB" id="10252354at2759"/>
<feature type="region of interest" description="Disordered" evidence="10">
    <location>
        <begin position="42"/>
        <end position="61"/>
    </location>
</feature>
<dbReference type="GO" id="GO:0005524">
    <property type="term" value="F:ATP binding"/>
    <property type="evidence" value="ECO:0007669"/>
    <property type="project" value="UniProtKB-KW"/>
</dbReference>
<evidence type="ECO:0000256" key="2">
    <source>
        <dbReference type="ARBA" id="ARBA00022679"/>
    </source>
</evidence>
<dbReference type="Proteomes" id="UP000440578">
    <property type="component" value="Unassembled WGS sequence"/>
</dbReference>
<evidence type="ECO:0000259" key="11">
    <source>
        <dbReference type="PROSITE" id="PS50011"/>
    </source>
</evidence>
<dbReference type="GO" id="GO:0004674">
    <property type="term" value="F:protein serine/threonine kinase activity"/>
    <property type="evidence" value="ECO:0007669"/>
    <property type="project" value="UniProtKB-KW"/>
</dbReference>
<dbReference type="InterPro" id="IPR011009">
    <property type="entry name" value="Kinase-like_dom_sf"/>
</dbReference>
<feature type="domain" description="Protein kinase" evidence="11">
    <location>
        <begin position="1"/>
        <end position="256"/>
    </location>
</feature>
<protein>
    <submittedName>
        <fullName evidence="12">Dual specificity mitogen-activated protein kinase kinase dSOR1</fullName>
    </submittedName>
</protein>
<dbReference type="InterPro" id="IPR050915">
    <property type="entry name" value="MAP_kinase_kinase"/>
</dbReference>
<evidence type="ECO:0000256" key="7">
    <source>
        <dbReference type="ARBA" id="ARBA00049014"/>
    </source>
</evidence>
<dbReference type="Pfam" id="PF00069">
    <property type="entry name" value="Pkinase"/>
    <property type="match status" value="2"/>
</dbReference>
<proteinExistence type="predicted"/>
<dbReference type="EMBL" id="VIIS01002165">
    <property type="protein sequence ID" value="KAF0287776.1"/>
    <property type="molecule type" value="Genomic_DNA"/>
</dbReference>
<keyword evidence="3" id="KW-0547">Nucleotide-binding</keyword>
<evidence type="ECO:0000256" key="10">
    <source>
        <dbReference type="SAM" id="MobiDB-lite"/>
    </source>
</evidence>
<organism evidence="12 13">
    <name type="scientific">Amphibalanus amphitrite</name>
    <name type="common">Striped barnacle</name>
    <name type="synonym">Balanus amphitrite</name>
    <dbReference type="NCBI Taxonomy" id="1232801"/>
    <lineage>
        <taxon>Eukaryota</taxon>
        <taxon>Metazoa</taxon>
        <taxon>Ecdysozoa</taxon>
        <taxon>Arthropoda</taxon>
        <taxon>Crustacea</taxon>
        <taxon>Multicrustacea</taxon>
        <taxon>Cirripedia</taxon>
        <taxon>Thoracica</taxon>
        <taxon>Thoracicalcarea</taxon>
        <taxon>Balanomorpha</taxon>
        <taxon>Balanoidea</taxon>
        <taxon>Balanidae</taxon>
        <taxon>Amphibalaninae</taxon>
        <taxon>Amphibalanus</taxon>
    </lineage>
</organism>
<comment type="caution">
    <text evidence="12">The sequence shown here is derived from an EMBL/GenBank/DDBJ whole genome shotgun (WGS) entry which is preliminary data.</text>
</comment>
<dbReference type="PROSITE" id="PS00108">
    <property type="entry name" value="PROTEIN_KINASE_ST"/>
    <property type="match status" value="1"/>
</dbReference>
<keyword evidence="5" id="KW-0067">ATP-binding</keyword>
<evidence type="ECO:0000256" key="4">
    <source>
        <dbReference type="ARBA" id="ARBA00022777"/>
    </source>
</evidence>
<dbReference type="SUPFAM" id="SSF56112">
    <property type="entry name" value="Protein kinase-like (PK-like)"/>
    <property type="match status" value="1"/>
</dbReference>
<reference evidence="12 13" key="1">
    <citation type="submission" date="2019-07" db="EMBL/GenBank/DDBJ databases">
        <title>Draft genome assembly of a fouling barnacle, Amphibalanus amphitrite (Darwin, 1854): The first reference genome for Thecostraca.</title>
        <authorList>
            <person name="Kim W."/>
        </authorList>
    </citation>
    <scope>NUCLEOTIDE SEQUENCE [LARGE SCALE GENOMIC DNA]</scope>
    <source>
        <strain evidence="12">SNU_AA5</strain>
        <tissue evidence="12">Soma without cirri and trophi</tissue>
    </source>
</reference>
<dbReference type="PANTHER" id="PTHR47448">
    <property type="entry name" value="DUAL SPECIFICITY MITOGEN-ACTIVATED PROTEIN KINASE KINASE DSOR1-LIKE PROTEIN"/>
    <property type="match status" value="1"/>
</dbReference>
<dbReference type="PANTHER" id="PTHR47448:SF1">
    <property type="entry name" value="SERINE_THREONINE-PROTEIN KINASE STE7 HOMOLOG"/>
    <property type="match status" value="1"/>
</dbReference>
<evidence type="ECO:0000256" key="6">
    <source>
        <dbReference type="ARBA" id="ARBA00023137"/>
    </source>
</evidence>
<name>A0A6A4UZ06_AMPAM</name>
<evidence type="ECO:0000256" key="3">
    <source>
        <dbReference type="ARBA" id="ARBA00022741"/>
    </source>
</evidence>
<keyword evidence="13" id="KW-1185">Reference proteome</keyword>
<dbReference type="AlphaFoldDB" id="A0A6A4UZ06"/>
<evidence type="ECO:0000313" key="13">
    <source>
        <dbReference type="Proteomes" id="UP000440578"/>
    </source>
</evidence>
<comment type="catalytic activity">
    <reaction evidence="9">
        <text>L-tyrosyl-[protein] + ATP = O-phospho-L-tyrosyl-[protein] + ADP + H(+)</text>
        <dbReference type="Rhea" id="RHEA:10596"/>
        <dbReference type="Rhea" id="RHEA-COMP:10136"/>
        <dbReference type="Rhea" id="RHEA-COMP:20101"/>
        <dbReference type="ChEBI" id="CHEBI:15378"/>
        <dbReference type="ChEBI" id="CHEBI:30616"/>
        <dbReference type="ChEBI" id="CHEBI:46858"/>
        <dbReference type="ChEBI" id="CHEBI:61978"/>
        <dbReference type="ChEBI" id="CHEBI:456216"/>
        <dbReference type="EC" id="2.7.12.2"/>
    </reaction>
</comment>
<evidence type="ECO:0000256" key="8">
    <source>
        <dbReference type="ARBA" id="ARBA00049299"/>
    </source>
</evidence>
<accession>A0A6A4UZ06</accession>